<dbReference type="OrthoDB" id="107744at2157"/>
<protein>
    <submittedName>
        <fullName evidence="1">Uncharacterized protein</fullName>
    </submittedName>
</protein>
<reference evidence="1 2" key="1">
    <citation type="submission" date="2016-01" db="EMBL/GenBank/DDBJ databases">
        <authorList>
            <person name="Manzoor S."/>
        </authorList>
    </citation>
    <scope>NUCLEOTIDE SEQUENCE [LARGE SCALE GENOMIC DNA]</scope>
    <source>
        <strain evidence="1">Methanoculleus sp MAB1</strain>
    </source>
</reference>
<dbReference type="Proteomes" id="UP000069850">
    <property type="component" value="Chromosome 1"/>
</dbReference>
<name>A0A0X3BK88_9EURY</name>
<gene>
    <name evidence="1" type="ORF">MMAB1_1364</name>
</gene>
<accession>A0A0X3BK88</accession>
<dbReference type="RefSeq" id="WP_062263082.1">
    <property type="nucleotide sequence ID" value="NZ_DAIMMY010000025.1"/>
</dbReference>
<dbReference type="KEGG" id="mema:MMAB1_1364"/>
<evidence type="ECO:0000313" key="1">
    <source>
        <dbReference type="EMBL" id="CVK32577.1"/>
    </source>
</evidence>
<dbReference type="GeneID" id="27137249"/>
<evidence type="ECO:0000313" key="2">
    <source>
        <dbReference type="Proteomes" id="UP000069850"/>
    </source>
</evidence>
<sequence>MSDETTMIEILRSDRDRLDELRRYPDEPYLAIIRRLLEEIEDPETPSPEVIAGIQASLDEIRRGGFVTYEALKRDLGIE</sequence>
<proteinExistence type="predicted"/>
<dbReference type="EMBL" id="LT158599">
    <property type="protein sequence ID" value="CVK32577.1"/>
    <property type="molecule type" value="Genomic_DNA"/>
</dbReference>
<organism evidence="1 2">
    <name type="scientific">Methanoculleus bourgensis</name>
    <dbReference type="NCBI Taxonomy" id="83986"/>
    <lineage>
        <taxon>Archaea</taxon>
        <taxon>Methanobacteriati</taxon>
        <taxon>Methanobacteriota</taxon>
        <taxon>Stenosarchaea group</taxon>
        <taxon>Methanomicrobia</taxon>
        <taxon>Methanomicrobiales</taxon>
        <taxon>Methanomicrobiaceae</taxon>
        <taxon>Methanoculleus</taxon>
    </lineage>
</organism>
<dbReference type="AlphaFoldDB" id="A0A0X3BK88"/>